<accession>A0ABP7G5U3</accession>
<evidence type="ECO:0000313" key="11">
    <source>
        <dbReference type="Proteomes" id="UP001500540"/>
    </source>
</evidence>
<feature type="transmembrane region" description="Helical" evidence="7">
    <location>
        <begin position="168"/>
        <end position="201"/>
    </location>
</feature>
<name>A0ABP7G5U3_9MICO</name>
<evidence type="ECO:0000256" key="3">
    <source>
        <dbReference type="ARBA" id="ARBA00022692"/>
    </source>
</evidence>
<comment type="subcellular location">
    <subcellularLocation>
        <location evidence="1">Cell membrane</location>
        <topology evidence="1">Multi-pass membrane protein</topology>
    </subcellularLocation>
</comment>
<comment type="caution">
    <text evidence="10">The sequence shown here is derived from an EMBL/GenBank/DDBJ whole genome shotgun (WGS) entry which is preliminary data.</text>
</comment>
<feature type="transmembrane region" description="Helical" evidence="7">
    <location>
        <begin position="324"/>
        <end position="343"/>
    </location>
</feature>
<organism evidence="10 11">
    <name type="scientific">Microbacterium kribbense</name>
    <dbReference type="NCBI Taxonomy" id="433645"/>
    <lineage>
        <taxon>Bacteria</taxon>
        <taxon>Bacillati</taxon>
        <taxon>Actinomycetota</taxon>
        <taxon>Actinomycetes</taxon>
        <taxon>Micrococcales</taxon>
        <taxon>Microbacteriaceae</taxon>
        <taxon>Microbacterium</taxon>
    </lineage>
</organism>
<evidence type="ECO:0000256" key="5">
    <source>
        <dbReference type="ARBA" id="ARBA00023136"/>
    </source>
</evidence>
<feature type="transmembrane region" description="Helical" evidence="7">
    <location>
        <begin position="289"/>
        <end position="312"/>
    </location>
</feature>
<feature type="transmembrane region" description="Helical" evidence="7">
    <location>
        <begin position="374"/>
        <end position="394"/>
    </location>
</feature>
<feature type="transmembrane region" description="Helical" evidence="7">
    <location>
        <begin position="350"/>
        <end position="368"/>
    </location>
</feature>
<keyword evidence="4 7" id="KW-1133">Transmembrane helix</keyword>
<feature type="domain" description="Threonine/serine exporter-like N-terminal" evidence="8">
    <location>
        <begin position="56"/>
        <end position="305"/>
    </location>
</feature>
<comment type="similarity">
    <text evidence="6">Belongs to the ThrE exporter (TC 2.A.79) family.</text>
</comment>
<dbReference type="Pfam" id="PF12821">
    <property type="entry name" value="ThrE_2"/>
    <property type="match status" value="1"/>
</dbReference>
<keyword evidence="5 7" id="KW-0472">Membrane</keyword>
<keyword evidence="3 7" id="KW-0812">Transmembrane</keyword>
<dbReference type="InterPro" id="IPR024528">
    <property type="entry name" value="ThrE_2"/>
</dbReference>
<evidence type="ECO:0000259" key="9">
    <source>
        <dbReference type="Pfam" id="PF12821"/>
    </source>
</evidence>
<gene>
    <name evidence="10" type="ORF">GCM10022240_04490</name>
</gene>
<evidence type="ECO:0000259" key="8">
    <source>
        <dbReference type="Pfam" id="PF06738"/>
    </source>
</evidence>
<keyword evidence="11" id="KW-1185">Reference proteome</keyword>
<feature type="transmembrane region" description="Helical" evidence="7">
    <location>
        <begin position="438"/>
        <end position="460"/>
    </location>
</feature>
<evidence type="ECO:0000313" key="10">
    <source>
        <dbReference type="EMBL" id="GAA3754546.1"/>
    </source>
</evidence>
<feature type="domain" description="Threonine/Serine exporter ThrE" evidence="9">
    <location>
        <begin position="332"/>
        <end position="455"/>
    </location>
</feature>
<evidence type="ECO:0000256" key="1">
    <source>
        <dbReference type="ARBA" id="ARBA00004651"/>
    </source>
</evidence>
<feature type="transmembrane region" description="Helical" evidence="7">
    <location>
        <begin position="406"/>
        <end position="426"/>
    </location>
</feature>
<evidence type="ECO:0000256" key="2">
    <source>
        <dbReference type="ARBA" id="ARBA00022475"/>
    </source>
</evidence>
<evidence type="ECO:0000256" key="7">
    <source>
        <dbReference type="SAM" id="Phobius"/>
    </source>
</evidence>
<sequence>MTGDTEHTRRLRTWWASRLGALTGDMLRAAAPPTQRVSIPWSDDALSQRHARAVIDLCLRSGEAMLATGATTADVVATVLRISETYGLRNVHVDITFTAVTVSVHRGIDEDPISIMRVVKVRTTDYTRLQDVYLLINEVIGSGGALDVDDVRERLSAILAQPHPYRRWVVTLGVAVLAGGVVVMFNASVVLALVAAGSAVIAELIGRRLSRWGIAAFFSQIASAAAITTIAVVMYWLRSMGIELPGTDHPTIIVISGIIMLLSGMGLTTAARDAVDGYYVTASARVMEVIMLTLGLAIGIWMTLGVAIRLGAAVSVGTSLGAGRGLWAGMLGVALVGIGFAFTSYVRFSLAPLMAISAVLVFAVYALLRPLVPQPGLAAGVAGAAAGVIAYLAYRWLKVPEAAMAMAGIIGLIPGLAFYRGLYSLIGDEFDPSAAAPALLSAAATGLGLAAGTAIGGYLARLSFGLDRSARIAQRRSRVRR</sequence>
<evidence type="ECO:0000256" key="6">
    <source>
        <dbReference type="ARBA" id="ARBA00034125"/>
    </source>
</evidence>
<dbReference type="Pfam" id="PF06738">
    <property type="entry name" value="ThrE"/>
    <property type="match status" value="1"/>
</dbReference>
<keyword evidence="2" id="KW-1003">Cell membrane</keyword>
<feature type="transmembrane region" description="Helical" evidence="7">
    <location>
        <begin position="213"/>
        <end position="237"/>
    </location>
</feature>
<protein>
    <submittedName>
        <fullName evidence="10">Threonine/serine exporter family protein</fullName>
    </submittedName>
</protein>
<proteinExistence type="inferred from homology"/>
<evidence type="ECO:0000256" key="4">
    <source>
        <dbReference type="ARBA" id="ARBA00022989"/>
    </source>
</evidence>
<reference evidence="11" key="1">
    <citation type="journal article" date="2019" name="Int. J. Syst. Evol. Microbiol.">
        <title>The Global Catalogue of Microorganisms (GCM) 10K type strain sequencing project: providing services to taxonomists for standard genome sequencing and annotation.</title>
        <authorList>
            <consortium name="The Broad Institute Genomics Platform"/>
            <consortium name="The Broad Institute Genome Sequencing Center for Infectious Disease"/>
            <person name="Wu L."/>
            <person name="Ma J."/>
        </authorList>
    </citation>
    <scope>NUCLEOTIDE SEQUENCE [LARGE SCALE GENOMIC DNA]</scope>
    <source>
        <strain evidence="11">JCM 16950</strain>
    </source>
</reference>
<dbReference type="PANTHER" id="PTHR34390:SF2">
    <property type="entry name" value="SUCCINATE TRANSPORTER SUBUNIT YJJP-RELATED"/>
    <property type="match status" value="1"/>
</dbReference>
<dbReference type="PANTHER" id="PTHR34390">
    <property type="entry name" value="UPF0442 PROTEIN YJJB-RELATED"/>
    <property type="match status" value="1"/>
</dbReference>
<dbReference type="InterPro" id="IPR050539">
    <property type="entry name" value="ThrE_Dicarb/AminoAcid_Exp"/>
</dbReference>
<dbReference type="EMBL" id="BAABAF010000001">
    <property type="protein sequence ID" value="GAA3754546.1"/>
    <property type="molecule type" value="Genomic_DNA"/>
</dbReference>
<dbReference type="RefSeq" id="WP_344780073.1">
    <property type="nucleotide sequence ID" value="NZ_BAABAF010000001.1"/>
</dbReference>
<dbReference type="InterPro" id="IPR010619">
    <property type="entry name" value="ThrE-like_N"/>
</dbReference>
<dbReference type="Proteomes" id="UP001500540">
    <property type="component" value="Unassembled WGS sequence"/>
</dbReference>
<feature type="transmembrane region" description="Helical" evidence="7">
    <location>
        <begin position="249"/>
        <end position="268"/>
    </location>
</feature>